<evidence type="ECO:0000256" key="1">
    <source>
        <dbReference type="ARBA" id="ARBA00000032"/>
    </source>
</evidence>
<protein>
    <recommendedName>
        <fullName evidence="6">Phosphatase</fullName>
    </recommendedName>
</protein>
<feature type="signal peptide" evidence="3">
    <location>
        <begin position="1"/>
        <end position="18"/>
    </location>
</feature>
<sequence>TQMLLLSVLFVLIPLVLSTDQLVFVQTLFRHGDRTPTGTYPTDPYQEDFWGVPWGELTTTGMKQEFLQGQRLKRLYVDKEQFVSAKYSRYETTIRSCDAPRCIESASAQMAGFYSGSPTHPNDLPDWPSNWTPMPIHTVPHNEDRELEAGTDCKRSDALTVERVLKPSFLDFIASNWKIIADIIMHSGGGVEADFDTLQHIWGAIGIEKGVYNLTLPDWITDELYDGLGAAIEEGTDYVDGGAGFNYPEDTELLRLRSGFLLKEWINNLNSAMSGNGLKYHAYSAHDSTITGLLLTLGAKENVIGKANPGYASTVTCELWKRDDGFYVKFMYSDDAYSEFAAITRFITGCPEYDDFCPISSFLDRSQKYIPQSANECNAA</sequence>
<gene>
    <name evidence="4" type="ORF">PFISCL1PPCAC_24207</name>
</gene>
<comment type="similarity">
    <text evidence="2">Belongs to the histidine acid phosphatase family.</text>
</comment>
<dbReference type="Proteomes" id="UP001432322">
    <property type="component" value="Unassembled WGS sequence"/>
</dbReference>
<accession>A0AAV5WQV6</accession>
<dbReference type="Gene3D" id="3.40.50.1240">
    <property type="entry name" value="Phosphoglycerate mutase-like"/>
    <property type="match status" value="1"/>
</dbReference>
<dbReference type="InterPro" id="IPR050645">
    <property type="entry name" value="Histidine_acid_phosphatase"/>
</dbReference>
<dbReference type="PANTHER" id="PTHR11567">
    <property type="entry name" value="ACID PHOSPHATASE-RELATED"/>
    <property type="match status" value="1"/>
</dbReference>
<evidence type="ECO:0000256" key="2">
    <source>
        <dbReference type="ARBA" id="ARBA00005375"/>
    </source>
</evidence>
<dbReference type="PANTHER" id="PTHR11567:SF210">
    <property type="entry name" value="ACID PHOSPHATASE 5-RELATED"/>
    <property type="match status" value="1"/>
</dbReference>
<feature type="chain" id="PRO_5043977872" description="Phosphatase" evidence="3">
    <location>
        <begin position="19"/>
        <end position="380"/>
    </location>
</feature>
<feature type="non-terminal residue" evidence="4">
    <location>
        <position position="1"/>
    </location>
</feature>
<name>A0AAV5WQV6_9BILA</name>
<dbReference type="Pfam" id="PF00328">
    <property type="entry name" value="His_Phos_2"/>
    <property type="match status" value="1"/>
</dbReference>
<evidence type="ECO:0000256" key="3">
    <source>
        <dbReference type="SAM" id="SignalP"/>
    </source>
</evidence>
<dbReference type="EMBL" id="BTSY01000006">
    <property type="protein sequence ID" value="GMT32910.1"/>
    <property type="molecule type" value="Genomic_DNA"/>
</dbReference>
<reference evidence="4" key="1">
    <citation type="submission" date="2023-10" db="EMBL/GenBank/DDBJ databases">
        <title>Genome assembly of Pristionchus species.</title>
        <authorList>
            <person name="Yoshida K."/>
            <person name="Sommer R.J."/>
        </authorList>
    </citation>
    <scope>NUCLEOTIDE SEQUENCE</scope>
    <source>
        <strain evidence="4">RS5133</strain>
    </source>
</reference>
<dbReference type="InterPro" id="IPR000560">
    <property type="entry name" value="His_Pase_clade-2"/>
</dbReference>
<dbReference type="InterPro" id="IPR029033">
    <property type="entry name" value="His_PPase_superfam"/>
</dbReference>
<evidence type="ECO:0000313" key="5">
    <source>
        <dbReference type="Proteomes" id="UP001432322"/>
    </source>
</evidence>
<dbReference type="CDD" id="cd07061">
    <property type="entry name" value="HP_HAP_like"/>
    <property type="match status" value="1"/>
</dbReference>
<dbReference type="AlphaFoldDB" id="A0AAV5WQV6"/>
<proteinExistence type="inferred from homology"/>
<comment type="catalytic activity">
    <reaction evidence="1">
        <text>a phosphate monoester + H2O = an alcohol + phosphate</text>
        <dbReference type="Rhea" id="RHEA:15017"/>
        <dbReference type="ChEBI" id="CHEBI:15377"/>
        <dbReference type="ChEBI" id="CHEBI:30879"/>
        <dbReference type="ChEBI" id="CHEBI:43474"/>
        <dbReference type="ChEBI" id="CHEBI:67140"/>
        <dbReference type="EC" id="3.1.3.2"/>
    </reaction>
</comment>
<dbReference type="GO" id="GO:0003993">
    <property type="term" value="F:acid phosphatase activity"/>
    <property type="evidence" value="ECO:0007669"/>
    <property type="project" value="UniProtKB-EC"/>
</dbReference>
<evidence type="ECO:0008006" key="6">
    <source>
        <dbReference type="Google" id="ProtNLM"/>
    </source>
</evidence>
<dbReference type="InterPro" id="IPR033379">
    <property type="entry name" value="Acid_Pase_AS"/>
</dbReference>
<dbReference type="SUPFAM" id="SSF53254">
    <property type="entry name" value="Phosphoglycerate mutase-like"/>
    <property type="match status" value="1"/>
</dbReference>
<organism evidence="4 5">
    <name type="scientific">Pristionchus fissidentatus</name>
    <dbReference type="NCBI Taxonomy" id="1538716"/>
    <lineage>
        <taxon>Eukaryota</taxon>
        <taxon>Metazoa</taxon>
        <taxon>Ecdysozoa</taxon>
        <taxon>Nematoda</taxon>
        <taxon>Chromadorea</taxon>
        <taxon>Rhabditida</taxon>
        <taxon>Rhabditina</taxon>
        <taxon>Diplogasteromorpha</taxon>
        <taxon>Diplogasteroidea</taxon>
        <taxon>Neodiplogasteridae</taxon>
        <taxon>Pristionchus</taxon>
    </lineage>
</organism>
<keyword evidence="5" id="KW-1185">Reference proteome</keyword>
<keyword evidence="3" id="KW-0732">Signal</keyword>
<comment type="caution">
    <text evidence="4">The sequence shown here is derived from an EMBL/GenBank/DDBJ whole genome shotgun (WGS) entry which is preliminary data.</text>
</comment>
<dbReference type="PROSITE" id="PS00616">
    <property type="entry name" value="HIS_ACID_PHOSPHAT_1"/>
    <property type="match status" value="1"/>
</dbReference>
<evidence type="ECO:0000313" key="4">
    <source>
        <dbReference type="EMBL" id="GMT32910.1"/>
    </source>
</evidence>